<evidence type="ECO:0000313" key="3">
    <source>
        <dbReference type="Proteomes" id="UP000286288"/>
    </source>
</evidence>
<dbReference type="AlphaFoldDB" id="A0A415EL73"/>
<dbReference type="InterPro" id="IPR036928">
    <property type="entry name" value="AS_sf"/>
</dbReference>
<protein>
    <recommendedName>
        <fullName evidence="1">Amidase domain-containing protein</fullName>
    </recommendedName>
</protein>
<sequence>MEQNKVQEYSKRTSLAMANFYNSVIKVFPNCIEKISSSSGYYIGLKDSIVFTSFFIDFLEKNGFHLHTIDKASHKGRGIDIDLRNPITGGVMTGSSSGTAVNVFLGINDVGIGTDGGGSVLAPAAALNLVGYIHPEVGKKMLSLEKMVKSSTDGISFTPSIGLISREIDLIKQLAQIFTDHKDQEKTVIVAVDSEINKDLLSVDMETMKIITKDFSYKYQESRKKLIDEVERLFLDVDIIISKEGPIDIYGIGETLIGHFDDQTRENQVAGKKGFIRVVNMCNAIGLIVPTTSLATGYLIIGKPQSGIEQQMFHLAKKLIAKEDRLLKNYFLDHHSYFDDGYNL</sequence>
<dbReference type="Pfam" id="PF01425">
    <property type="entry name" value="Amidase"/>
    <property type="match status" value="1"/>
</dbReference>
<dbReference type="Gene3D" id="3.90.1300.10">
    <property type="entry name" value="Amidase signature (AS) domain"/>
    <property type="match status" value="1"/>
</dbReference>
<feature type="domain" description="Amidase" evidence="1">
    <location>
        <begin position="91"/>
        <end position="189"/>
    </location>
</feature>
<proteinExistence type="predicted"/>
<accession>A0A415EL73</accession>
<dbReference type="Proteomes" id="UP000286288">
    <property type="component" value="Unassembled WGS sequence"/>
</dbReference>
<evidence type="ECO:0000313" key="2">
    <source>
        <dbReference type="EMBL" id="RHK02801.1"/>
    </source>
</evidence>
<name>A0A415EL73_ENTCA</name>
<dbReference type="EMBL" id="QRMZ01000041">
    <property type="protein sequence ID" value="RHK02801.1"/>
    <property type="molecule type" value="Genomic_DNA"/>
</dbReference>
<gene>
    <name evidence="2" type="ORF">DW084_17725</name>
</gene>
<dbReference type="InterPro" id="IPR023631">
    <property type="entry name" value="Amidase_dom"/>
</dbReference>
<reference evidence="2 3" key="1">
    <citation type="submission" date="2018-08" db="EMBL/GenBank/DDBJ databases">
        <title>A genome reference for cultivated species of the human gut microbiota.</title>
        <authorList>
            <person name="Zou Y."/>
            <person name="Xue W."/>
            <person name="Luo G."/>
        </authorList>
    </citation>
    <scope>NUCLEOTIDE SEQUENCE [LARGE SCALE GENOMIC DNA]</scope>
    <source>
        <strain evidence="2 3">AF48-16</strain>
    </source>
</reference>
<comment type="caution">
    <text evidence="2">The sequence shown here is derived from an EMBL/GenBank/DDBJ whole genome shotgun (WGS) entry which is preliminary data.</text>
</comment>
<dbReference type="SUPFAM" id="SSF75304">
    <property type="entry name" value="Amidase signature (AS) enzymes"/>
    <property type="match status" value="1"/>
</dbReference>
<evidence type="ECO:0000259" key="1">
    <source>
        <dbReference type="Pfam" id="PF01425"/>
    </source>
</evidence>
<organism evidence="2 3">
    <name type="scientific">Enterococcus casseliflavus</name>
    <name type="common">Enterococcus flavescens</name>
    <dbReference type="NCBI Taxonomy" id="37734"/>
    <lineage>
        <taxon>Bacteria</taxon>
        <taxon>Bacillati</taxon>
        <taxon>Bacillota</taxon>
        <taxon>Bacilli</taxon>
        <taxon>Lactobacillales</taxon>
        <taxon>Enterococcaceae</taxon>
        <taxon>Enterococcus</taxon>
    </lineage>
</organism>